<proteinExistence type="predicted"/>
<organism evidence="3 4">
    <name type="scientific">Solimonas fluminis</name>
    <dbReference type="NCBI Taxonomy" id="2086571"/>
    <lineage>
        <taxon>Bacteria</taxon>
        <taxon>Pseudomonadati</taxon>
        <taxon>Pseudomonadota</taxon>
        <taxon>Gammaproteobacteria</taxon>
        <taxon>Nevskiales</taxon>
        <taxon>Nevskiaceae</taxon>
        <taxon>Solimonas</taxon>
    </lineage>
</organism>
<dbReference type="PROSITE" id="PS51257">
    <property type="entry name" value="PROKAR_LIPOPROTEIN"/>
    <property type="match status" value="1"/>
</dbReference>
<keyword evidence="4" id="KW-1185">Reference proteome</keyword>
<evidence type="ECO:0000313" key="3">
    <source>
        <dbReference type="EMBL" id="PPE74278.1"/>
    </source>
</evidence>
<dbReference type="SUPFAM" id="SSF50969">
    <property type="entry name" value="YVTN repeat-like/Quinoprotein amine dehydrogenase"/>
    <property type="match status" value="1"/>
</dbReference>
<dbReference type="RefSeq" id="WP_104230166.1">
    <property type="nucleotide sequence ID" value="NZ_PSNW01000004.1"/>
</dbReference>
<dbReference type="InterPro" id="IPR013211">
    <property type="entry name" value="LVIVD"/>
</dbReference>
<dbReference type="Pfam" id="PF08309">
    <property type="entry name" value="LVIVD"/>
    <property type="match status" value="1"/>
</dbReference>
<feature type="compositionally biased region" description="Low complexity" evidence="1">
    <location>
        <begin position="28"/>
        <end position="38"/>
    </location>
</feature>
<feature type="signal peptide" evidence="2">
    <location>
        <begin position="1"/>
        <end position="20"/>
    </location>
</feature>
<dbReference type="OrthoDB" id="8375at2"/>
<dbReference type="InterPro" id="IPR015943">
    <property type="entry name" value="WD40/YVTN_repeat-like_dom_sf"/>
</dbReference>
<evidence type="ECO:0000313" key="4">
    <source>
        <dbReference type="Proteomes" id="UP000238220"/>
    </source>
</evidence>
<evidence type="ECO:0000256" key="1">
    <source>
        <dbReference type="SAM" id="MobiDB-lite"/>
    </source>
</evidence>
<reference evidence="3 4" key="1">
    <citation type="submission" date="2018-02" db="EMBL/GenBank/DDBJ databases">
        <title>Genome sequencing of Solimonas sp. HR-BB.</title>
        <authorList>
            <person name="Lee Y."/>
            <person name="Jeon C.O."/>
        </authorList>
    </citation>
    <scope>NUCLEOTIDE SEQUENCE [LARGE SCALE GENOMIC DNA]</scope>
    <source>
        <strain evidence="3 4">HR-BB</strain>
    </source>
</reference>
<evidence type="ECO:0008006" key="5">
    <source>
        <dbReference type="Google" id="ProtNLM"/>
    </source>
</evidence>
<protein>
    <recommendedName>
        <fullName evidence="5">LVIVD repeat-containing protein</fullName>
    </recommendedName>
</protein>
<sequence length="475" mass="50700">MILKSPMVPALMLALSAGLAGCGSSSSAVSSGTPVSGATPRAACGPGSRPETGMQGRVSKAEHDSGRAAEGYTCNTELVGQYTVPNAIGTVGGFKVERYVDKAGHECAYYDSTLLFPTNILDANVGVNVLDMSDPTQPVLAARLVSPAMLSPHESLVVSQEAGVLAAVMGNPLFYPGIVDVYDLAEDCRSPRLRASAPVGVLGHESGMSPDGKTFFSATPMIPTLTAVDISNPVLPLPVWSGGYSSHGLSISNDGNRAYLAYGQNTGVVILDISEIQARKPNPQVREISRLDWDNRSVPQNAIPFTRNGKPYLLEIDEYSTDNPGSLGVALHGRYVGAGRIIDISDETQPKIVSNLRLEVHEPENRDAIAEDPGAMNPAGGYAGHYCNIPTRVNPDIAACSMILSGLRIFDIRDPRHPREIAYYNAPIQPRIVTVPAPASNWAMSSPAFVPERKEIWYTDGYSGFYVVRTTNGVW</sequence>
<feature type="chain" id="PRO_5015635744" description="LVIVD repeat-containing protein" evidence="2">
    <location>
        <begin position="21"/>
        <end position="475"/>
    </location>
</feature>
<dbReference type="InterPro" id="IPR011044">
    <property type="entry name" value="Quino_amine_DH_bsu"/>
</dbReference>
<gene>
    <name evidence="3" type="ORF">C3942_09625</name>
</gene>
<accession>A0A2S5THI7</accession>
<dbReference type="Proteomes" id="UP000238220">
    <property type="component" value="Unassembled WGS sequence"/>
</dbReference>
<keyword evidence="2" id="KW-0732">Signal</keyword>
<dbReference type="EMBL" id="PSNW01000004">
    <property type="protein sequence ID" value="PPE74278.1"/>
    <property type="molecule type" value="Genomic_DNA"/>
</dbReference>
<name>A0A2S5THI7_9GAMM</name>
<comment type="caution">
    <text evidence="3">The sequence shown here is derived from an EMBL/GenBank/DDBJ whole genome shotgun (WGS) entry which is preliminary data.</text>
</comment>
<evidence type="ECO:0000256" key="2">
    <source>
        <dbReference type="SAM" id="SignalP"/>
    </source>
</evidence>
<dbReference type="AlphaFoldDB" id="A0A2S5THI7"/>
<dbReference type="Gene3D" id="2.130.10.10">
    <property type="entry name" value="YVTN repeat-like/Quinoprotein amine dehydrogenase"/>
    <property type="match status" value="1"/>
</dbReference>
<feature type="region of interest" description="Disordered" evidence="1">
    <location>
        <begin position="28"/>
        <end position="67"/>
    </location>
</feature>